<accession>E6PKL1</accession>
<protein>
    <recommendedName>
        <fullName evidence="2">Outer membrane protein beta-barrel domain-containing protein</fullName>
    </recommendedName>
</protein>
<reference evidence="1" key="1">
    <citation type="submission" date="2009-10" db="EMBL/GenBank/DDBJ databases">
        <title>Diversity of trophic interactions inside an arsenic-rich microbial ecosystem.</title>
        <authorList>
            <person name="Bertin P.N."/>
            <person name="Heinrich-Salmeron A."/>
            <person name="Pelletier E."/>
            <person name="Goulhen-Chollet F."/>
            <person name="Arsene-Ploetze F."/>
            <person name="Gallien S."/>
            <person name="Calteau A."/>
            <person name="Vallenet D."/>
            <person name="Casiot C."/>
            <person name="Chane-Woon-Ming B."/>
            <person name="Giloteaux L."/>
            <person name="Barakat M."/>
            <person name="Bonnefoy V."/>
            <person name="Bruneel O."/>
            <person name="Chandler M."/>
            <person name="Cleiss J."/>
            <person name="Duran R."/>
            <person name="Elbaz-Poulichet F."/>
            <person name="Fonknechten N."/>
            <person name="Lauga B."/>
            <person name="Mornico D."/>
            <person name="Ortet P."/>
            <person name="Schaeffer C."/>
            <person name="Siguier P."/>
            <person name="Alexander Thil Smith A."/>
            <person name="Van Dorsselaer A."/>
            <person name="Weissenbach J."/>
            <person name="Medigue C."/>
            <person name="Le Paslier D."/>
        </authorList>
    </citation>
    <scope>NUCLEOTIDE SEQUENCE</scope>
</reference>
<gene>
    <name evidence="1" type="ORF">CARN2_0862</name>
</gene>
<comment type="caution">
    <text evidence="1">The sequence shown here is derived from an EMBL/GenBank/DDBJ whole genome shotgun (WGS) entry which is preliminary data.</text>
</comment>
<organism evidence="1">
    <name type="scientific">mine drainage metagenome</name>
    <dbReference type="NCBI Taxonomy" id="410659"/>
    <lineage>
        <taxon>unclassified sequences</taxon>
        <taxon>metagenomes</taxon>
        <taxon>ecological metagenomes</taxon>
    </lineage>
</organism>
<dbReference type="EMBL" id="CABM01000005">
    <property type="protein sequence ID" value="CBH95462.1"/>
    <property type="molecule type" value="Genomic_DNA"/>
</dbReference>
<evidence type="ECO:0000313" key="1">
    <source>
        <dbReference type="EMBL" id="CBH95462.1"/>
    </source>
</evidence>
<dbReference type="AlphaFoldDB" id="E6PKL1"/>
<sequence length="94" mass="10089">MASAYACAQIGYRRQIAPGVNIDAGFAFGRDFATVSSGIPTIGGEFVAVHAGASLRFGPGDLTVGTRFMNRPISESHHLHIRTAEYLIGYRVTF</sequence>
<name>E6PKL1_9ZZZZ</name>
<proteinExistence type="predicted"/>
<evidence type="ECO:0008006" key="2">
    <source>
        <dbReference type="Google" id="ProtNLM"/>
    </source>
</evidence>